<accession>A0A4R4YCW3</accession>
<dbReference type="OrthoDB" id="9799605at2"/>
<organism evidence="1 2">
    <name type="scientific">Nonomuraea terrae</name>
    <dbReference type="NCBI Taxonomy" id="2530383"/>
    <lineage>
        <taxon>Bacteria</taxon>
        <taxon>Bacillati</taxon>
        <taxon>Actinomycetota</taxon>
        <taxon>Actinomycetes</taxon>
        <taxon>Streptosporangiales</taxon>
        <taxon>Streptosporangiaceae</taxon>
        <taxon>Nonomuraea</taxon>
    </lineage>
</organism>
<keyword evidence="2" id="KW-1185">Reference proteome</keyword>
<gene>
    <name evidence="1" type="ORF">E1286_31800</name>
</gene>
<name>A0A4R4YCW3_9ACTN</name>
<dbReference type="EMBL" id="SMKQ01000135">
    <property type="protein sequence ID" value="TDD41940.1"/>
    <property type="molecule type" value="Genomic_DNA"/>
</dbReference>
<reference evidence="1 2" key="1">
    <citation type="submission" date="2019-03" db="EMBL/GenBank/DDBJ databases">
        <title>Draft genome sequences of novel Actinobacteria.</title>
        <authorList>
            <person name="Sahin N."/>
            <person name="Ay H."/>
            <person name="Saygin H."/>
        </authorList>
    </citation>
    <scope>NUCLEOTIDE SEQUENCE [LARGE SCALE GENOMIC DNA]</scope>
    <source>
        <strain evidence="1 2">CH32</strain>
    </source>
</reference>
<protein>
    <recommendedName>
        <fullName evidence="3">DUF4185 domain-containing protein</fullName>
    </recommendedName>
</protein>
<dbReference type="RefSeq" id="WP_132618310.1">
    <property type="nucleotide sequence ID" value="NZ_SMKQ01000135.1"/>
</dbReference>
<sequence length="365" mass="40461">MKTSAPPRAIFSMIEGYRPITNLLGTGDPNVHKIDDTWWMFFGGFQRNFRNNLFSASLPRGAELQDGADWTITTDPDRPGRALPLIDQPGKGEWDHYGLHEPCFVTGMTRTPAGDRVPCRRIYYTGRSSRKVMGNDKPFSIGFIEKTSGGWRRNPEPVIVGDSRNPSTLGPKVVFADGKWRMWFRAAPGESAKGKHPVAEIHYTESEDGIGGWARPRPFYSRAEGFAHAYVRAGASSYEMLLSKSPNLFGESHYPPQKLWLSTSSSPSGDVRDWSAPEVVLDAADGPPWLRNGFFGSSLCADDAPDAAHLRHVFFTGVHATINWPGHAIRRLASLRPPPVPSPFYFTIGHVMVNLAGTSPRRDPI</sequence>
<proteinExistence type="predicted"/>
<evidence type="ECO:0000313" key="2">
    <source>
        <dbReference type="Proteomes" id="UP000295302"/>
    </source>
</evidence>
<dbReference type="Gene3D" id="2.115.10.20">
    <property type="entry name" value="Glycosyl hydrolase domain, family 43"/>
    <property type="match status" value="1"/>
</dbReference>
<dbReference type="AlphaFoldDB" id="A0A4R4YCW3"/>
<dbReference type="InterPro" id="IPR023296">
    <property type="entry name" value="Glyco_hydro_beta-prop_sf"/>
</dbReference>
<comment type="caution">
    <text evidence="1">The sequence shown here is derived from an EMBL/GenBank/DDBJ whole genome shotgun (WGS) entry which is preliminary data.</text>
</comment>
<evidence type="ECO:0008006" key="3">
    <source>
        <dbReference type="Google" id="ProtNLM"/>
    </source>
</evidence>
<dbReference type="Proteomes" id="UP000295302">
    <property type="component" value="Unassembled WGS sequence"/>
</dbReference>
<evidence type="ECO:0000313" key="1">
    <source>
        <dbReference type="EMBL" id="TDD41940.1"/>
    </source>
</evidence>
<dbReference type="SUPFAM" id="SSF75005">
    <property type="entry name" value="Arabinanase/levansucrase/invertase"/>
    <property type="match status" value="1"/>
</dbReference>